<name>A0A3B1D8K3_9ZZZZ</name>
<proteinExistence type="predicted"/>
<feature type="transmembrane region" description="Helical" evidence="1">
    <location>
        <begin position="79"/>
        <end position="98"/>
    </location>
</feature>
<keyword evidence="1" id="KW-0812">Transmembrane</keyword>
<dbReference type="InterPro" id="IPR018639">
    <property type="entry name" value="DUF2062"/>
</dbReference>
<dbReference type="EMBL" id="UOGL01000221">
    <property type="protein sequence ID" value="VAX38549.1"/>
    <property type="molecule type" value="Genomic_DNA"/>
</dbReference>
<dbReference type="InterPro" id="IPR019935">
    <property type="entry name" value="CHP03546"/>
</dbReference>
<dbReference type="Pfam" id="PF09835">
    <property type="entry name" value="DUF2062"/>
    <property type="match status" value="1"/>
</dbReference>
<sequence length="192" mass="21295">MLRIETMSHVASSASYSIYKAFVMFVFLKPFRFLAQALTEQASAKELALGFAVGAMVGLVPKGNLLAMGLMVILSLLRLNLGVGMASLFLFSWVGMLFDPLTHRIGQIFLTAKPLAPLWGWMANQPIIPWTSFNNTVVLGSFIMGVVLIYPLYRMSIPLFEKYGQPLAKQIQKFRFAKLLLGTEWVGRVGSA</sequence>
<accession>A0A3B1D8K3</accession>
<gene>
    <name evidence="3" type="ORF">MNBD_PLANCTO02-1208</name>
</gene>
<feature type="transmembrane region" description="Helical" evidence="1">
    <location>
        <begin position="135"/>
        <end position="153"/>
    </location>
</feature>
<evidence type="ECO:0000256" key="1">
    <source>
        <dbReference type="SAM" id="Phobius"/>
    </source>
</evidence>
<feature type="transmembrane region" description="Helical" evidence="1">
    <location>
        <begin position="47"/>
        <end position="73"/>
    </location>
</feature>
<keyword evidence="1" id="KW-1133">Transmembrane helix</keyword>
<feature type="domain" description="DUF2062" evidence="2">
    <location>
        <begin position="35"/>
        <end position="163"/>
    </location>
</feature>
<evidence type="ECO:0000313" key="3">
    <source>
        <dbReference type="EMBL" id="VAX38549.1"/>
    </source>
</evidence>
<dbReference type="AlphaFoldDB" id="A0A3B1D8K3"/>
<organism evidence="3">
    <name type="scientific">hydrothermal vent metagenome</name>
    <dbReference type="NCBI Taxonomy" id="652676"/>
    <lineage>
        <taxon>unclassified sequences</taxon>
        <taxon>metagenomes</taxon>
        <taxon>ecological metagenomes</taxon>
    </lineage>
</organism>
<dbReference type="NCBIfam" id="TIGR03546">
    <property type="entry name" value="TIGR03546 family protein"/>
    <property type="match status" value="1"/>
</dbReference>
<keyword evidence="1" id="KW-0472">Membrane</keyword>
<evidence type="ECO:0000259" key="2">
    <source>
        <dbReference type="Pfam" id="PF09835"/>
    </source>
</evidence>
<reference evidence="3" key="1">
    <citation type="submission" date="2018-06" db="EMBL/GenBank/DDBJ databases">
        <authorList>
            <person name="Zhirakovskaya E."/>
        </authorList>
    </citation>
    <scope>NUCLEOTIDE SEQUENCE</scope>
</reference>
<feature type="transmembrane region" description="Helical" evidence="1">
    <location>
        <begin position="16"/>
        <end position="35"/>
    </location>
</feature>
<protein>
    <recommendedName>
        <fullName evidence="2">DUF2062 domain-containing protein</fullName>
    </recommendedName>
</protein>